<sequence length="65" mass="7617">MNAFWEGKKTNNNLFLMQWCLTLSICCIHNILKAQPQLETGRLSSRFLPVLFISHQQWQCTMLCS</sequence>
<proteinExistence type="predicted"/>
<feature type="transmembrane region" description="Helical" evidence="1">
    <location>
        <begin position="14"/>
        <end position="32"/>
    </location>
</feature>
<keyword evidence="1" id="KW-0472">Membrane</keyword>
<name>A0A0A9AI62_ARUDO</name>
<reference evidence="2" key="2">
    <citation type="journal article" date="2015" name="Data Brief">
        <title>Shoot transcriptome of the giant reed, Arundo donax.</title>
        <authorList>
            <person name="Barrero R.A."/>
            <person name="Guerrero F.D."/>
            <person name="Moolhuijzen P."/>
            <person name="Goolsby J.A."/>
            <person name="Tidwell J."/>
            <person name="Bellgard S.E."/>
            <person name="Bellgard M.I."/>
        </authorList>
    </citation>
    <scope>NUCLEOTIDE SEQUENCE</scope>
    <source>
        <tissue evidence="2">Shoot tissue taken approximately 20 cm above the soil surface</tissue>
    </source>
</reference>
<accession>A0A0A9AI62</accession>
<evidence type="ECO:0000313" key="2">
    <source>
        <dbReference type="EMBL" id="JAD49543.1"/>
    </source>
</evidence>
<keyword evidence="1" id="KW-0812">Transmembrane</keyword>
<evidence type="ECO:0000256" key="1">
    <source>
        <dbReference type="SAM" id="Phobius"/>
    </source>
</evidence>
<dbReference type="AlphaFoldDB" id="A0A0A9AI62"/>
<keyword evidence="1" id="KW-1133">Transmembrane helix</keyword>
<reference evidence="2" key="1">
    <citation type="submission" date="2014-09" db="EMBL/GenBank/DDBJ databases">
        <authorList>
            <person name="Magalhaes I.L.F."/>
            <person name="Oliveira U."/>
            <person name="Santos F.R."/>
            <person name="Vidigal T.H.D.A."/>
            <person name="Brescovit A.D."/>
            <person name="Santos A.J."/>
        </authorList>
    </citation>
    <scope>NUCLEOTIDE SEQUENCE</scope>
    <source>
        <tissue evidence="2">Shoot tissue taken approximately 20 cm above the soil surface</tissue>
    </source>
</reference>
<protein>
    <submittedName>
        <fullName evidence="2">Uncharacterized protein</fullName>
    </submittedName>
</protein>
<dbReference type="EMBL" id="GBRH01248352">
    <property type="protein sequence ID" value="JAD49543.1"/>
    <property type="molecule type" value="Transcribed_RNA"/>
</dbReference>
<organism evidence="2">
    <name type="scientific">Arundo donax</name>
    <name type="common">Giant reed</name>
    <name type="synonym">Donax arundinaceus</name>
    <dbReference type="NCBI Taxonomy" id="35708"/>
    <lineage>
        <taxon>Eukaryota</taxon>
        <taxon>Viridiplantae</taxon>
        <taxon>Streptophyta</taxon>
        <taxon>Embryophyta</taxon>
        <taxon>Tracheophyta</taxon>
        <taxon>Spermatophyta</taxon>
        <taxon>Magnoliopsida</taxon>
        <taxon>Liliopsida</taxon>
        <taxon>Poales</taxon>
        <taxon>Poaceae</taxon>
        <taxon>PACMAD clade</taxon>
        <taxon>Arundinoideae</taxon>
        <taxon>Arundineae</taxon>
        <taxon>Arundo</taxon>
    </lineage>
</organism>